<dbReference type="SUPFAM" id="SSF56712">
    <property type="entry name" value="Prokaryotic type I DNA topoisomerase"/>
    <property type="match status" value="1"/>
</dbReference>
<name>A0A1N7RF66_9BACT</name>
<gene>
    <name evidence="1" type="ORF">SAMN05421788_113122</name>
</gene>
<keyword evidence="2" id="KW-1185">Reference proteome</keyword>
<sequence>MTKRINSDDLRNSREPYWIPLTYEGEIDTTTLKCHIDSYTRHFKHWHLDTITLFDIAPHVVQFKHSNGSIHFIMKVKFDDNHLVVSCDCDRKVEMLCHHSYRALKELINKKGEDVFRNYLHKSLQVN</sequence>
<dbReference type="STRING" id="477680.SAMN05421788_113122"/>
<dbReference type="Proteomes" id="UP000186917">
    <property type="component" value="Unassembled WGS sequence"/>
</dbReference>
<evidence type="ECO:0000313" key="1">
    <source>
        <dbReference type="EMBL" id="SIT33786.1"/>
    </source>
</evidence>
<reference evidence="2" key="1">
    <citation type="submission" date="2017-01" db="EMBL/GenBank/DDBJ databases">
        <authorList>
            <person name="Varghese N."/>
            <person name="Submissions S."/>
        </authorList>
    </citation>
    <scope>NUCLEOTIDE SEQUENCE [LARGE SCALE GENOMIC DNA]</scope>
    <source>
        <strain evidence="2">DSM 21054</strain>
    </source>
</reference>
<dbReference type="EMBL" id="FTOR01000013">
    <property type="protein sequence ID" value="SIT33786.1"/>
    <property type="molecule type" value="Genomic_DNA"/>
</dbReference>
<dbReference type="AlphaFoldDB" id="A0A1N7RF66"/>
<organism evidence="1 2">
    <name type="scientific">Filimonas lacunae</name>
    <dbReference type="NCBI Taxonomy" id="477680"/>
    <lineage>
        <taxon>Bacteria</taxon>
        <taxon>Pseudomonadati</taxon>
        <taxon>Bacteroidota</taxon>
        <taxon>Chitinophagia</taxon>
        <taxon>Chitinophagales</taxon>
        <taxon>Chitinophagaceae</taxon>
        <taxon>Filimonas</taxon>
    </lineage>
</organism>
<dbReference type="InterPro" id="IPR023405">
    <property type="entry name" value="Topo_IA_core_domain"/>
</dbReference>
<accession>A0A1N7RF66</accession>
<evidence type="ECO:0008006" key="3">
    <source>
        <dbReference type="Google" id="ProtNLM"/>
    </source>
</evidence>
<protein>
    <recommendedName>
        <fullName evidence="3">SWIM-type domain-containing protein</fullName>
    </recommendedName>
</protein>
<evidence type="ECO:0000313" key="2">
    <source>
        <dbReference type="Proteomes" id="UP000186917"/>
    </source>
</evidence>
<proteinExistence type="predicted"/>